<reference evidence="3 4" key="1">
    <citation type="submission" date="2020-08" db="EMBL/GenBank/DDBJ databases">
        <title>Genomic Encyclopedia of Type Strains, Phase IV (KMG-IV): sequencing the most valuable type-strain genomes for metagenomic binning, comparative biology and taxonomic classification.</title>
        <authorList>
            <person name="Goeker M."/>
        </authorList>
    </citation>
    <scope>NUCLEOTIDE SEQUENCE [LARGE SCALE GENOMIC DNA]</scope>
    <source>
        <strain evidence="3 4">YIM 65646</strain>
    </source>
</reference>
<feature type="transmembrane region" description="Helical" evidence="2">
    <location>
        <begin position="45"/>
        <end position="66"/>
    </location>
</feature>
<accession>A0A841FTW7</accession>
<evidence type="ECO:0000313" key="3">
    <source>
        <dbReference type="EMBL" id="MBB6035420.1"/>
    </source>
</evidence>
<comment type="caution">
    <text evidence="3">The sequence shown here is derived from an EMBL/GenBank/DDBJ whole genome shotgun (WGS) entry which is preliminary data.</text>
</comment>
<evidence type="ECO:0000256" key="2">
    <source>
        <dbReference type="SAM" id="Phobius"/>
    </source>
</evidence>
<gene>
    <name evidence="3" type="ORF">HNR73_003277</name>
</gene>
<evidence type="ECO:0000256" key="1">
    <source>
        <dbReference type="SAM" id="MobiDB-lite"/>
    </source>
</evidence>
<feature type="region of interest" description="Disordered" evidence="1">
    <location>
        <begin position="100"/>
        <end position="222"/>
    </location>
</feature>
<dbReference type="EMBL" id="JACHGT010000006">
    <property type="protein sequence ID" value="MBB6035420.1"/>
    <property type="molecule type" value="Genomic_DNA"/>
</dbReference>
<proteinExistence type="predicted"/>
<dbReference type="Proteomes" id="UP000548476">
    <property type="component" value="Unassembled WGS sequence"/>
</dbReference>
<dbReference type="RefSeq" id="WP_203685687.1">
    <property type="nucleotide sequence ID" value="NZ_BONT01000004.1"/>
</dbReference>
<feature type="transmembrane region" description="Helical" evidence="2">
    <location>
        <begin position="78"/>
        <end position="96"/>
    </location>
</feature>
<name>A0A841FTW7_9ACTN</name>
<sequence>MPTLLAADITNDALFNGLAWSFAISGVGLMVVAAIGGKNTVGKRVFFGILGLVLLVVGLLCLGGVWNEIWIGGGKSTLCILFGPWAALIWGVVGIFKESSSGDKRDVPAPTAQQWNQQNPGAQQWSAQGQQVPQQWGQQPGAQEPGWGQPQTHPGQWGQQPGQAPQQWGQQPGAQPQQPQQPGWGQPQTPPGYQQWGQQPGQSGQQPGQPPQQGWQQYPPQA</sequence>
<keyword evidence="2" id="KW-0472">Membrane</keyword>
<feature type="compositionally biased region" description="Low complexity" evidence="1">
    <location>
        <begin position="112"/>
        <end position="222"/>
    </location>
</feature>
<feature type="transmembrane region" description="Helical" evidence="2">
    <location>
        <begin position="13"/>
        <end position="33"/>
    </location>
</feature>
<keyword evidence="2" id="KW-0812">Transmembrane</keyword>
<organism evidence="3 4">
    <name type="scientific">Phytomonospora endophytica</name>
    <dbReference type="NCBI Taxonomy" id="714109"/>
    <lineage>
        <taxon>Bacteria</taxon>
        <taxon>Bacillati</taxon>
        <taxon>Actinomycetota</taxon>
        <taxon>Actinomycetes</taxon>
        <taxon>Micromonosporales</taxon>
        <taxon>Micromonosporaceae</taxon>
        <taxon>Phytomonospora</taxon>
    </lineage>
</organism>
<dbReference type="AlphaFoldDB" id="A0A841FTW7"/>
<evidence type="ECO:0000313" key="4">
    <source>
        <dbReference type="Proteomes" id="UP000548476"/>
    </source>
</evidence>
<keyword evidence="2" id="KW-1133">Transmembrane helix</keyword>
<protein>
    <submittedName>
        <fullName evidence="3">Uncharacterized protein</fullName>
    </submittedName>
</protein>
<keyword evidence="4" id="KW-1185">Reference proteome</keyword>